<dbReference type="EMBL" id="LLXZ01000055">
    <property type="protein sequence ID" value="KRR10773.1"/>
    <property type="molecule type" value="Genomic_DNA"/>
</dbReference>
<protein>
    <submittedName>
        <fullName evidence="2">Uncharacterized protein</fullName>
    </submittedName>
</protein>
<proteinExistence type="predicted"/>
<comment type="caution">
    <text evidence="2">The sequence shown here is derived from an EMBL/GenBank/DDBJ whole genome shotgun (WGS) entry which is preliminary data.</text>
</comment>
<keyword evidence="3" id="KW-1185">Reference proteome</keyword>
<accession>A0A0R3LYR9</accession>
<evidence type="ECO:0000256" key="1">
    <source>
        <dbReference type="SAM" id="MobiDB-lite"/>
    </source>
</evidence>
<dbReference type="Proteomes" id="UP000050863">
    <property type="component" value="Unassembled WGS sequence"/>
</dbReference>
<dbReference type="AlphaFoldDB" id="A0A0R3LYR9"/>
<reference evidence="2 3" key="1">
    <citation type="submission" date="2014-03" db="EMBL/GenBank/DDBJ databases">
        <title>Bradyrhizobium valentinum sp. nov., isolated from effective nodules of Lupinus mariae-josephae, a lupine endemic of basic-lime soils in Eastern Spain.</title>
        <authorList>
            <person name="Duran D."/>
            <person name="Rey L."/>
            <person name="Navarro A."/>
            <person name="Busquets A."/>
            <person name="Imperial J."/>
            <person name="Ruiz-Argueso T."/>
        </authorList>
    </citation>
    <scope>NUCLEOTIDE SEQUENCE [LARGE SCALE GENOMIC DNA]</scope>
    <source>
        <strain evidence="2 3">PAC68</strain>
    </source>
</reference>
<name>A0A0R3LYR9_9BRAD</name>
<sequence>MGAEIRARGAREAAQKAAREADRAEAHAWSVRMEGYGGAAQPSPTIGQCISGGLGWLEVECNRCKTRASLPLDAIRRTRDTPIWKLEASLKCRSCRKGRSSPPVRMIKLTEAREITPYKWVHPDEER</sequence>
<evidence type="ECO:0000313" key="3">
    <source>
        <dbReference type="Proteomes" id="UP000050863"/>
    </source>
</evidence>
<gene>
    <name evidence="2" type="ORF">CQ12_40010</name>
</gene>
<evidence type="ECO:0000313" key="2">
    <source>
        <dbReference type="EMBL" id="KRR10773.1"/>
    </source>
</evidence>
<organism evidence="2 3">
    <name type="scientific">Bradyrhizobium jicamae</name>
    <dbReference type="NCBI Taxonomy" id="280332"/>
    <lineage>
        <taxon>Bacteria</taxon>
        <taxon>Pseudomonadati</taxon>
        <taxon>Pseudomonadota</taxon>
        <taxon>Alphaproteobacteria</taxon>
        <taxon>Hyphomicrobiales</taxon>
        <taxon>Nitrobacteraceae</taxon>
        <taxon>Bradyrhizobium</taxon>
    </lineage>
</organism>
<feature type="region of interest" description="Disordered" evidence="1">
    <location>
        <begin position="1"/>
        <end position="24"/>
    </location>
</feature>